<dbReference type="Pfam" id="PF20254">
    <property type="entry name" value="DMFA2_C"/>
    <property type="match status" value="1"/>
</dbReference>
<feature type="chain" id="PRO_5035593599" description="N,N-dimethylformamidase beta subunit-like C-terminal domain-containing protein" evidence="1">
    <location>
        <begin position="17"/>
        <end position="694"/>
    </location>
</feature>
<gene>
    <name evidence="3" type="ORF">PCAL00307_LOCUS7477</name>
    <name evidence="4" type="ORF">PECAL_6P15780</name>
</gene>
<feature type="signal peptide" evidence="1">
    <location>
        <begin position="1"/>
        <end position="16"/>
    </location>
</feature>
<dbReference type="InterPro" id="IPR014756">
    <property type="entry name" value="Ig_E-set"/>
</dbReference>
<keyword evidence="1" id="KW-0732">Signal</keyword>
<dbReference type="AlphaFoldDB" id="A0A7S3ZS80"/>
<accession>A0A7S3ZS80</accession>
<proteinExistence type="predicted"/>
<evidence type="ECO:0000259" key="2">
    <source>
        <dbReference type="Pfam" id="PF20254"/>
    </source>
</evidence>
<name>A0A7S3ZS80_9STRA</name>
<evidence type="ECO:0000313" key="4">
    <source>
        <dbReference type="EMBL" id="CAH0379942.1"/>
    </source>
</evidence>
<dbReference type="Proteomes" id="UP000789595">
    <property type="component" value="Unassembled WGS sequence"/>
</dbReference>
<dbReference type="Gene3D" id="2.60.40.650">
    <property type="match status" value="1"/>
</dbReference>
<dbReference type="EMBL" id="CAKKNE010000006">
    <property type="protein sequence ID" value="CAH0379942.1"/>
    <property type="molecule type" value="Genomic_DNA"/>
</dbReference>
<sequence>MRCSLLLAAALVGATEDPCASPANAIVAENCKQGVSSDIWDVNGAGSPGVRGFATQASVLPGETIEFKIKLQFGEALKRVDIFRLGYYGGKGARVMGRATLDSHASSRTVTALCREGVAYSCAKWPVAASWSVEGPSGLYVARFVLADQTKGWRADASPIVSDNHHAVEGRDASLPPEKLAHAYGAGGKNKPSEGWRLKEPRASHAYFVVRSPETHDLLFQTADLTWHAYNGYGGLTTYGSFHYPYLHEPYGDEFLNLSDPKHVHKRAHARSYDTPLITRAYRSVNAPLGPELAAIRFLERMGYDVHYATGFDLSGKHADNILKRSRAYLSVGHDEYWTYGQRDAIERARRRGVHLNFWSANEAYWAVRFEGRTMICYKETQNIRKMDRHDVWTGTFRDSRPINPRGSRPENALSGHMFVANAQRVDSLFVDGERFGRHRAWRNTSVAQGHSYHTPKGVLGHEWDEVVDNGWSPPNLHRLSSTTVDNVQCLRDVGAVFDSCSATHNLVLSRHEESKAWTFGSGTVQWAWALDDVHDANDPQRQNKYSIRVEMDTAGVVRDLQQLTVNVFRMQGVLPGSLHESLVLVDDITDNEAPTASLLYANLEDGVLRLSGAASDVGGVVASVEVSWSHGRWHLAELDRLASEVKWSLVWGHEAWHALHGELPGGDYPFELRVADDSGNARTVRGPGDRGEL</sequence>
<organism evidence="3">
    <name type="scientific">Pelagomonas calceolata</name>
    <dbReference type="NCBI Taxonomy" id="35677"/>
    <lineage>
        <taxon>Eukaryota</taxon>
        <taxon>Sar</taxon>
        <taxon>Stramenopiles</taxon>
        <taxon>Ochrophyta</taxon>
        <taxon>Pelagophyceae</taxon>
        <taxon>Pelagomonadales</taxon>
        <taxon>Pelagomonadaceae</taxon>
        <taxon>Pelagomonas</taxon>
    </lineage>
</organism>
<dbReference type="SUPFAM" id="SSF81296">
    <property type="entry name" value="E set domains"/>
    <property type="match status" value="1"/>
</dbReference>
<dbReference type="InterPro" id="IPR046540">
    <property type="entry name" value="DMFA2_C"/>
</dbReference>
<feature type="domain" description="N,N-dimethylformamidase beta subunit-like C-terminal" evidence="2">
    <location>
        <begin position="79"/>
        <end position="535"/>
    </location>
</feature>
<reference evidence="4" key="2">
    <citation type="submission" date="2021-11" db="EMBL/GenBank/DDBJ databases">
        <authorList>
            <consortium name="Genoscope - CEA"/>
            <person name="William W."/>
        </authorList>
    </citation>
    <scope>NUCLEOTIDE SEQUENCE</scope>
</reference>
<evidence type="ECO:0000313" key="5">
    <source>
        <dbReference type="Proteomes" id="UP000789595"/>
    </source>
</evidence>
<reference evidence="3" key="1">
    <citation type="submission" date="2021-01" db="EMBL/GenBank/DDBJ databases">
        <authorList>
            <person name="Corre E."/>
            <person name="Pelletier E."/>
            <person name="Niang G."/>
            <person name="Scheremetjew M."/>
            <person name="Finn R."/>
            <person name="Kale V."/>
            <person name="Holt S."/>
            <person name="Cochrane G."/>
            <person name="Meng A."/>
            <person name="Brown T."/>
            <person name="Cohen L."/>
        </authorList>
    </citation>
    <scope>NUCLEOTIDE SEQUENCE</scope>
    <source>
        <strain evidence="3">CCMP1756</strain>
    </source>
</reference>
<evidence type="ECO:0000256" key="1">
    <source>
        <dbReference type="SAM" id="SignalP"/>
    </source>
</evidence>
<dbReference type="OrthoDB" id="199238at2759"/>
<keyword evidence="5" id="KW-1185">Reference proteome</keyword>
<protein>
    <recommendedName>
        <fullName evidence="2">N,N-dimethylformamidase beta subunit-like C-terminal domain-containing protein</fullName>
    </recommendedName>
</protein>
<evidence type="ECO:0000313" key="3">
    <source>
        <dbReference type="EMBL" id="CAE0692041.1"/>
    </source>
</evidence>
<dbReference type="EMBL" id="HBIW01008799">
    <property type="protein sequence ID" value="CAE0692041.1"/>
    <property type="molecule type" value="Transcribed_RNA"/>
</dbReference>